<dbReference type="InterPro" id="IPR008662">
    <property type="entry name" value="TOIP1/2"/>
</dbReference>
<keyword evidence="4 11" id="KW-0812">Transmembrane</keyword>
<keyword evidence="14" id="KW-1185">Reference proteome</keyword>
<evidence type="ECO:0000256" key="4">
    <source>
        <dbReference type="ARBA" id="ARBA00022692"/>
    </source>
</evidence>
<keyword evidence="3" id="KW-0597">Phosphoprotein</keyword>
<keyword evidence="8" id="KW-0539">Nucleus</keyword>
<feature type="compositionally biased region" description="Polar residues" evidence="10">
    <location>
        <begin position="85"/>
        <end position="98"/>
    </location>
</feature>
<dbReference type="GO" id="GO:0001671">
    <property type="term" value="F:ATPase activator activity"/>
    <property type="evidence" value="ECO:0007669"/>
    <property type="project" value="InterPro"/>
</dbReference>
<keyword evidence="7" id="KW-0325">Glycoprotein</keyword>
<evidence type="ECO:0000256" key="2">
    <source>
        <dbReference type="ARBA" id="ARBA00007860"/>
    </source>
</evidence>
<dbReference type="OMA" id="QRRETWI"/>
<evidence type="ECO:0000256" key="9">
    <source>
        <dbReference type="ARBA" id="ARBA00037847"/>
    </source>
</evidence>
<accession>A0A913X9E9</accession>
<feature type="compositionally biased region" description="Acidic residues" evidence="10">
    <location>
        <begin position="39"/>
        <end position="50"/>
    </location>
</feature>
<evidence type="ECO:0000256" key="8">
    <source>
        <dbReference type="ARBA" id="ARBA00023242"/>
    </source>
</evidence>
<evidence type="ECO:0000256" key="6">
    <source>
        <dbReference type="ARBA" id="ARBA00023136"/>
    </source>
</evidence>
<evidence type="ECO:0000256" key="10">
    <source>
        <dbReference type="SAM" id="MobiDB-lite"/>
    </source>
</evidence>
<evidence type="ECO:0000313" key="14">
    <source>
        <dbReference type="Proteomes" id="UP000887567"/>
    </source>
</evidence>
<reference evidence="13" key="1">
    <citation type="submission" date="2022-11" db="UniProtKB">
        <authorList>
            <consortium name="EnsemblMetazoa"/>
        </authorList>
    </citation>
    <scope>IDENTIFICATION</scope>
</reference>
<dbReference type="AlphaFoldDB" id="A0A913X9E9"/>
<dbReference type="GO" id="GO:0061024">
    <property type="term" value="P:membrane organization"/>
    <property type="evidence" value="ECO:0007669"/>
    <property type="project" value="TreeGrafter"/>
</dbReference>
<evidence type="ECO:0000256" key="1">
    <source>
        <dbReference type="ARBA" id="ARBA00004259"/>
    </source>
</evidence>
<comment type="similarity">
    <text evidence="2">Belongs to the TOR1AIP family.</text>
</comment>
<dbReference type="GO" id="GO:0016020">
    <property type="term" value="C:membrane"/>
    <property type="evidence" value="ECO:0007669"/>
    <property type="project" value="TreeGrafter"/>
</dbReference>
<feature type="compositionally biased region" description="Basic and acidic residues" evidence="10">
    <location>
        <begin position="58"/>
        <end position="71"/>
    </location>
</feature>
<feature type="compositionally biased region" description="Basic residues" evidence="10">
    <location>
        <begin position="10"/>
        <end position="19"/>
    </location>
</feature>
<dbReference type="Pfam" id="PF05609">
    <property type="entry name" value="LAP1_C"/>
    <property type="match status" value="1"/>
</dbReference>
<dbReference type="PANTHER" id="PTHR18843">
    <property type="entry name" value="TORSIN-1A-INTERACTING PROTEIN"/>
    <property type="match status" value="1"/>
</dbReference>
<dbReference type="GO" id="GO:0005635">
    <property type="term" value="C:nuclear envelope"/>
    <property type="evidence" value="ECO:0007669"/>
    <property type="project" value="UniProtKB-SubCell"/>
</dbReference>
<organism evidence="13 14">
    <name type="scientific">Exaiptasia diaphana</name>
    <name type="common">Tropical sea anemone</name>
    <name type="synonym">Aiptasia pulchella</name>
    <dbReference type="NCBI Taxonomy" id="2652724"/>
    <lineage>
        <taxon>Eukaryota</taxon>
        <taxon>Metazoa</taxon>
        <taxon>Cnidaria</taxon>
        <taxon>Anthozoa</taxon>
        <taxon>Hexacorallia</taxon>
        <taxon>Actiniaria</taxon>
        <taxon>Aiptasiidae</taxon>
        <taxon>Exaiptasia</taxon>
    </lineage>
</organism>
<comment type="subcellular location">
    <subcellularLocation>
        <location evidence="9">Endomembrane system</location>
        <topology evidence="9">Single-pass membrane protein</topology>
    </subcellularLocation>
    <subcellularLocation>
        <location evidence="1">Nucleus envelope</location>
    </subcellularLocation>
</comment>
<keyword evidence="5 11" id="KW-1133">Transmembrane helix</keyword>
<keyword evidence="6 11" id="KW-0472">Membrane</keyword>
<protein>
    <recommendedName>
        <fullName evidence="12">Torsin-1A-interacting protein 1/2 AAA+ activator domain-containing protein</fullName>
    </recommendedName>
</protein>
<dbReference type="InterPro" id="IPR038599">
    <property type="entry name" value="LAP1C-like_C_sf"/>
</dbReference>
<dbReference type="PANTHER" id="PTHR18843:SF7">
    <property type="entry name" value="LAMINA-ASSOCIATED POLYPEPTIDE 1B ISOFORM 1-RELATED"/>
    <property type="match status" value="1"/>
</dbReference>
<dbReference type="EnsemblMetazoa" id="XM_021045457.2">
    <property type="protein sequence ID" value="XP_020901116.1"/>
    <property type="gene ID" value="LOC110239718"/>
</dbReference>
<feature type="domain" description="Torsin-1A-interacting protein 1/2 AAA+ activator" evidence="12">
    <location>
        <begin position="171"/>
        <end position="367"/>
    </location>
</feature>
<feature type="region of interest" description="Disordered" evidence="10">
    <location>
        <begin position="1"/>
        <end position="115"/>
    </location>
</feature>
<dbReference type="Gene3D" id="3.40.50.12190">
    <property type="match status" value="1"/>
</dbReference>
<dbReference type="OrthoDB" id="6258998at2759"/>
<evidence type="ECO:0000256" key="5">
    <source>
        <dbReference type="ARBA" id="ARBA00022989"/>
    </source>
</evidence>
<evidence type="ECO:0000313" key="13">
    <source>
        <dbReference type="EnsemblMetazoa" id="XP_020901116.1"/>
    </source>
</evidence>
<evidence type="ECO:0000256" key="3">
    <source>
        <dbReference type="ARBA" id="ARBA00022553"/>
    </source>
</evidence>
<evidence type="ECO:0000259" key="12">
    <source>
        <dbReference type="Pfam" id="PF05609"/>
    </source>
</evidence>
<dbReference type="Proteomes" id="UP000887567">
    <property type="component" value="Unplaced"/>
</dbReference>
<sequence>MRASPIRMSGKGKQRKGKKKESPKTKENVEGYRDHDSCGDDTIEVEDSSETDIVYDSNNDKQKENTADHAKSRSKSTKLQDDSRLQTPQQPNSGSLIKQPTLKEGKNVPKRATKTDNIPVKRSGLCTVFGYAISGISVVALAVFIAYYWPEEIRPGFLDMTNSDDNFNYKKIFENRIKEIQELFPNQTERFWKIVRSRGLAHLRNKKPSQPLVFLLGAPPSAHAVVDCLAKKLAWCLDPNVSPSNFIDGAKYHKDDGDDTKKILDDELMDIFKKGVRSALVMHLEQLPPPSPLLFYKYCDNDEAPYKHAGIIFTVYLPQEPNVSLLPVEAEGTIETFLSDVAWSKYPYESDSISALLSRIADTVALVSHESGEVVQTVCDYVQK</sequence>
<feature type="compositionally biased region" description="Basic and acidic residues" evidence="10">
    <location>
        <begin position="20"/>
        <end position="38"/>
    </location>
</feature>
<dbReference type="InterPro" id="IPR046753">
    <property type="entry name" value="TOIP1/2_C"/>
</dbReference>
<dbReference type="GeneID" id="110239718"/>
<evidence type="ECO:0000256" key="11">
    <source>
        <dbReference type="SAM" id="Phobius"/>
    </source>
</evidence>
<dbReference type="RefSeq" id="XP_020901116.1">
    <property type="nucleotide sequence ID" value="XM_021045457.2"/>
</dbReference>
<feature type="transmembrane region" description="Helical" evidence="11">
    <location>
        <begin position="128"/>
        <end position="149"/>
    </location>
</feature>
<dbReference type="KEGG" id="epa:110239718"/>
<evidence type="ECO:0000256" key="7">
    <source>
        <dbReference type="ARBA" id="ARBA00023180"/>
    </source>
</evidence>
<name>A0A913X9E9_EXADI</name>
<proteinExistence type="inferred from homology"/>